<comment type="caution">
    <text evidence="1">The sequence shown here is derived from an EMBL/GenBank/DDBJ whole genome shotgun (WGS) entry which is preliminary data.</text>
</comment>
<dbReference type="Proteomes" id="UP000784294">
    <property type="component" value="Unassembled WGS sequence"/>
</dbReference>
<proteinExistence type="predicted"/>
<protein>
    <submittedName>
        <fullName evidence="1">Uncharacterized protein</fullName>
    </submittedName>
</protein>
<organism evidence="1 2">
    <name type="scientific">Protopolystoma xenopodis</name>
    <dbReference type="NCBI Taxonomy" id="117903"/>
    <lineage>
        <taxon>Eukaryota</taxon>
        <taxon>Metazoa</taxon>
        <taxon>Spiralia</taxon>
        <taxon>Lophotrochozoa</taxon>
        <taxon>Platyhelminthes</taxon>
        <taxon>Monogenea</taxon>
        <taxon>Polyopisthocotylea</taxon>
        <taxon>Polystomatidea</taxon>
        <taxon>Polystomatidae</taxon>
        <taxon>Protopolystoma</taxon>
    </lineage>
</organism>
<keyword evidence="2" id="KW-1185">Reference proteome</keyword>
<name>A0A3S5AY93_9PLAT</name>
<gene>
    <name evidence="1" type="ORF">PXEA_LOCUS25023</name>
</gene>
<sequence>MVLQRSNRDILINAWAGVGLSDGDSGLGASGRTSATLSASSTTVTCRCGLPARL</sequence>
<dbReference type="AlphaFoldDB" id="A0A3S5AY93"/>
<evidence type="ECO:0000313" key="1">
    <source>
        <dbReference type="EMBL" id="VEL31583.1"/>
    </source>
</evidence>
<evidence type="ECO:0000313" key="2">
    <source>
        <dbReference type="Proteomes" id="UP000784294"/>
    </source>
</evidence>
<dbReference type="EMBL" id="CAAALY010124222">
    <property type="protein sequence ID" value="VEL31583.1"/>
    <property type="molecule type" value="Genomic_DNA"/>
</dbReference>
<reference evidence="1" key="1">
    <citation type="submission" date="2018-11" db="EMBL/GenBank/DDBJ databases">
        <authorList>
            <consortium name="Pathogen Informatics"/>
        </authorList>
    </citation>
    <scope>NUCLEOTIDE SEQUENCE</scope>
</reference>
<accession>A0A3S5AY93</accession>